<accession>D2NTN8</accession>
<keyword evidence="2" id="KW-0808">Transferase</keyword>
<feature type="transmembrane region" description="Helical" evidence="1">
    <location>
        <begin position="245"/>
        <end position="267"/>
    </location>
</feature>
<gene>
    <name evidence="2" type="ordered locus">RMDY18_11820</name>
</gene>
<organism evidence="2 3">
    <name type="scientific">Rothia mucilaginosa (strain DY-18)</name>
    <name type="common">Stomatococcus mucilaginosus</name>
    <dbReference type="NCBI Taxonomy" id="680646"/>
    <lineage>
        <taxon>Bacteria</taxon>
        <taxon>Bacillati</taxon>
        <taxon>Actinomycetota</taxon>
        <taxon>Actinomycetes</taxon>
        <taxon>Micrococcales</taxon>
        <taxon>Micrococcaceae</taxon>
        <taxon>Rothia</taxon>
    </lineage>
</organism>
<dbReference type="KEGG" id="rmu:RMDY18_11820"/>
<dbReference type="HOGENOM" id="CLU_658693_0_0_11"/>
<protein>
    <submittedName>
        <fullName evidence="2">Adenosylmethionine-8-amino-7-oxononanoate aminotransferase</fullName>
    </submittedName>
</protein>
<dbReference type="AlphaFoldDB" id="D2NTN8"/>
<keyword evidence="1" id="KW-0812">Transmembrane</keyword>
<keyword evidence="2" id="KW-0032">Aminotransferase</keyword>
<keyword evidence="1" id="KW-1133">Transmembrane helix</keyword>
<feature type="transmembrane region" description="Helical" evidence="1">
    <location>
        <begin position="273"/>
        <end position="294"/>
    </location>
</feature>
<dbReference type="EMBL" id="AP011540">
    <property type="protein sequence ID" value="BAI65014.1"/>
    <property type="molecule type" value="Genomic_DNA"/>
</dbReference>
<keyword evidence="3" id="KW-1185">Reference proteome</keyword>
<reference evidence="3" key="1">
    <citation type="submission" date="2009-07" db="EMBL/GenBank/DDBJ databases">
        <title>Complete genome sequence of Rothia mucilaginosa DJ.</title>
        <authorList>
            <person name="Yamane K."/>
            <person name="Nambu T."/>
            <person name="Mashimo C."/>
            <person name="Sugimori C."/>
            <person name="Yamanaka T."/>
            <person name="Leung K."/>
            <person name="Fukushima H."/>
        </authorList>
    </citation>
    <scope>NUCLEOTIDE SEQUENCE [LARGE SCALE GENOMIC DNA]</scope>
    <source>
        <strain evidence="3">DY-18</strain>
    </source>
</reference>
<sequence>MSGFRCALLSAHHHSQARLLARGGGRCGNRGEHRALILQQTEVVQRPRHHEHVALHVVLGDECGAVANVVAGVGGVAAVVTHHEVLAGGHGHLEGDLRGLVAGVQVRFGDFYTVDLDLAVAVAFDHVTGSTDNALDQEVRGGIRQNTHEGQAVLERVAGLLGGGNPTLRVLEDDHVAALGLAKVGARHVNEHAVVDLQGLLHGAGRNVEAAQQEGLDQECDDQRVEDDGATLTCLHPEPFAEAAFFLRLGVGQLCLFGALCLAAFPRGHFGEVFGGFHVCGVLLIGGFFALGILRCGILLGSRLLCRSLFSGEARKVFFHFAALAAALRLVSLREGAGVRSVLVVCHAGVSLSFERYLARVKRYLAIVSRVFALLGFYFLRAARFSESGVSEYAKTAPLPRNAVGERFATEFCIYKD</sequence>
<reference evidence="2 3" key="3">
    <citation type="journal article" date="2010" name="Sequencing">
        <title>Complete Genome Sequence of Rothia mucilaginosa DY-18: A Clinical Isolate with Dense Meshwork-Like Structures from a Persistent Apical Periodontitis Lesion.</title>
        <authorList>
            <person name="Yamane K."/>
            <person name="Nambu T."/>
            <person name="Yamanaka T."/>
            <person name="Mashimo C."/>
            <person name="Sugimori C."/>
            <person name="Leung K.-P."/>
            <person name="Fukushima H."/>
        </authorList>
    </citation>
    <scope>NUCLEOTIDE SEQUENCE [LARGE SCALE GENOMIC DNA]</scope>
    <source>
        <strain evidence="2 3">DY-18</strain>
    </source>
</reference>
<name>D2NTN8_ROTMD</name>
<evidence type="ECO:0000256" key="1">
    <source>
        <dbReference type="SAM" id="Phobius"/>
    </source>
</evidence>
<dbReference type="GO" id="GO:0008483">
    <property type="term" value="F:transaminase activity"/>
    <property type="evidence" value="ECO:0007669"/>
    <property type="project" value="UniProtKB-KW"/>
</dbReference>
<evidence type="ECO:0000313" key="3">
    <source>
        <dbReference type="Proteomes" id="UP000001883"/>
    </source>
</evidence>
<keyword evidence="1" id="KW-0472">Membrane</keyword>
<dbReference type="STRING" id="680646.RMDY18_11820"/>
<reference evidence="2 3" key="2">
    <citation type="journal article" date="2010" name="J Osaka Dent Univ">
        <title>Isolation and identification of Rothia mucilaginosa from persistent apical periodontitis lesions.</title>
        <authorList>
            <person name="Yamane K."/>
            <person name="Yoshida M."/>
            <person name="Fujihira T."/>
            <person name="Baba T."/>
            <person name="Tsuji N."/>
            <person name="Hayashi H."/>
            <person name="Sugimori C."/>
            <person name="Yamanaka T."/>
            <person name="Mashimo C."/>
            <person name="Nambu T."/>
            <person name="Kawai H."/>
            <person name="Fukushima H."/>
        </authorList>
    </citation>
    <scope>NUCLEOTIDE SEQUENCE [LARGE SCALE GENOMIC DNA]</scope>
    <source>
        <strain evidence="2 3">DY-18</strain>
    </source>
</reference>
<dbReference type="Proteomes" id="UP000001883">
    <property type="component" value="Chromosome"/>
</dbReference>
<proteinExistence type="predicted"/>
<evidence type="ECO:0000313" key="2">
    <source>
        <dbReference type="EMBL" id="BAI65014.1"/>
    </source>
</evidence>